<feature type="compositionally biased region" description="Low complexity" evidence="6">
    <location>
        <begin position="924"/>
        <end position="933"/>
    </location>
</feature>
<accession>A0A7H8QH66</accession>
<keyword evidence="5" id="KW-0175">Coiled coil</keyword>
<gene>
    <name evidence="9" type="ORF">TRUGW13939_00387</name>
</gene>
<keyword evidence="3" id="KW-0804">Transcription</keyword>
<dbReference type="GO" id="GO:0003677">
    <property type="term" value="F:DNA binding"/>
    <property type="evidence" value="ECO:0007669"/>
    <property type="project" value="UniProtKB-KW"/>
</dbReference>
<dbReference type="OrthoDB" id="103819at2759"/>
<dbReference type="PANTHER" id="PTHR39460:SF1">
    <property type="entry name" value="C6 TRANSCRIPTION FACTOR"/>
    <property type="match status" value="1"/>
</dbReference>
<evidence type="ECO:0000259" key="8">
    <source>
        <dbReference type="SMART" id="SM00906"/>
    </source>
</evidence>
<reference evidence="10" key="1">
    <citation type="submission" date="2020-06" db="EMBL/GenBank/DDBJ databases">
        <title>A chromosome-scale genome assembly of Talaromyces rugulosus W13939.</title>
        <authorList>
            <person name="Wang B."/>
            <person name="Guo L."/>
            <person name="Ye K."/>
            <person name="Wang L."/>
        </authorList>
    </citation>
    <scope>NUCLEOTIDE SEQUENCE [LARGE SCALE GENOMIC DNA]</scope>
    <source>
        <strain evidence="10">W13939</strain>
    </source>
</reference>
<dbReference type="KEGG" id="trg:TRUGW13939_00387"/>
<dbReference type="GO" id="GO:0006351">
    <property type="term" value="P:DNA-templated transcription"/>
    <property type="evidence" value="ECO:0007669"/>
    <property type="project" value="InterPro"/>
</dbReference>
<organism evidence="9 10">
    <name type="scientific">Talaromyces rugulosus</name>
    <name type="common">Penicillium rugulosum</name>
    <dbReference type="NCBI Taxonomy" id="121627"/>
    <lineage>
        <taxon>Eukaryota</taxon>
        <taxon>Fungi</taxon>
        <taxon>Dikarya</taxon>
        <taxon>Ascomycota</taxon>
        <taxon>Pezizomycotina</taxon>
        <taxon>Eurotiomycetes</taxon>
        <taxon>Eurotiomycetidae</taxon>
        <taxon>Eurotiales</taxon>
        <taxon>Trichocomaceae</taxon>
        <taxon>Talaromyces</taxon>
        <taxon>Talaromyces sect. Islandici</taxon>
    </lineage>
</organism>
<dbReference type="EMBL" id="CP055898">
    <property type="protein sequence ID" value="QKX53309.1"/>
    <property type="molecule type" value="Genomic_DNA"/>
</dbReference>
<feature type="compositionally biased region" description="Low complexity" evidence="6">
    <location>
        <begin position="379"/>
        <end position="388"/>
    </location>
</feature>
<evidence type="ECO:0000256" key="7">
    <source>
        <dbReference type="SAM" id="SignalP"/>
    </source>
</evidence>
<dbReference type="GO" id="GO:0008270">
    <property type="term" value="F:zinc ion binding"/>
    <property type="evidence" value="ECO:0007669"/>
    <property type="project" value="InterPro"/>
</dbReference>
<keyword evidence="1" id="KW-0805">Transcription regulation</keyword>
<dbReference type="CDD" id="cd12148">
    <property type="entry name" value="fungal_TF_MHR"/>
    <property type="match status" value="1"/>
</dbReference>
<feature type="region of interest" description="Disordered" evidence="6">
    <location>
        <begin position="34"/>
        <end position="59"/>
    </location>
</feature>
<feature type="coiled-coil region" evidence="5">
    <location>
        <begin position="338"/>
        <end position="365"/>
    </location>
</feature>
<dbReference type="GeneID" id="55987900"/>
<feature type="chain" id="PRO_5028829916" description="Xylanolytic transcriptional activator regulatory domain-containing protein" evidence="7">
    <location>
        <begin position="32"/>
        <end position="1052"/>
    </location>
</feature>
<evidence type="ECO:0000313" key="9">
    <source>
        <dbReference type="EMBL" id="QKX53309.1"/>
    </source>
</evidence>
<dbReference type="Pfam" id="PF24855">
    <property type="entry name" value="DUF7729"/>
    <property type="match status" value="1"/>
</dbReference>
<dbReference type="AlphaFoldDB" id="A0A7H8QH66"/>
<evidence type="ECO:0000256" key="3">
    <source>
        <dbReference type="ARBA" id="ARBA00023163"/>
    </source>
</evidence>
<dbReference type="GO" id="GO:0000981">
    <property type="term" value="F:DNA-binding transcription factor activity, RNA polymerase II-specific"/>
    <property type="evidence" value="ECO:0007669"/>
    <property type="project" value="InterPro"/>
</dbReference>
<name>A0A7H8QH66_TALRU</name>
<keyword evidence="4" id="KW-0539">Nucleus</keyword>
<keyword evidence="10" id="KW-1185">Reference proteome</keyword>
<protein>
    <recommendedName>
        <fullName evidence="8">Xylanolytic transcriptional activator regulatory domain-containing protein</fullName>
    </recommendedName>
</protein>
<feature type="region of interest" description="Disordered" evidence="6">
    <location>
        <begin position="379"/>
        <end position="430"/>
    </location>
</feature>
<evidence type="ECO:0000256" key="1">
    <source>
        <dbReference type="ARBA" id="ARBA00023015"/>
    </source>
</evidence>
<feature type="region of interest" description="Disordered" evidence="6">
    <location>
        <begin position="911"/>
        <end position="948"/>
    </location>
</feature>
<feature type="compositionally biased region" description="Low complexity" evidence="6">
    <location>
        <begin position="399"/>
        <end position="413"/>
    </location>
</feature>
<evidence type="ECO:0000256" key="5">
    <source>
        <dbReference type="SAM" id="Coils"/>
    </source>
</evidence>
<dbReference type="InterPro" id="IPR007219">
    <property type="entry name" value="XnlR_reg_dom"/>
</dbReference>
<dbReference type="Proteomes" id="UP000509510">
    <property type="component" value="Chromosome I"/>
</dbReference>
<sequence>MPPSPIGIRRGLAGVALHLTLILFLITSGRSSPTEISEELSDSPEVNEHITPSTADVDAEGQPLVKRSSSFPTAFDTLGNNFTETSCPDFFHTFLNDTTYQSCHAIAPLLENSNSFFKAMGSPSTLDPLLDTSCSANITECSTFMTNMASNLTDNKNCGSDYQLGNPAVVQAYDSMVSYGPIAKAACLKDPSTEKYCFTEAATNSSNVANFYLYLLPLGNSLPGGSRPTCNQCTQATMQVFQQSAIVKGNPLVNTYLSAAEIINVNCGPGFVNATVNVGTQDATKNGSSAGSRLGMSPSLSSAIKCDKRSPCSNCRASSIVCRTASRPKEQRQRILISDQYEKKIEAIEGRLAHIETLLENLTSLSAAIPARMLATPSMSLQSSSSPSKAQLIPPPSTHPSISSAAASSTSLSRARRDTKPNAAFEGDSSLRAHSVHASRVIENAMNSDTGFGPNPEMQDALVALRNLIEKQHSGSVNQDYRFAAPQHGDASTVDISSVKMPAMESVVGMLRICKETQNFLDLPFIDFEQFNELCKKVYFATEDYSVATFALVNGGLYHLFKGLAFLQGKEFPEASENVSICRTNLEYALSRFNIFTAATSENLQALLIGASYAIDISQPSLCWALTSTAARLCQTLGYHRTVGTAGDNPLDLKLRNRMFWFTYILDKCLSLRLGHSSILQDFDITLPLPEPSADSKMSMWDSMYHHWVKIGYFQGRIYEELYSPRALSGPAADRTQRAKQLVADMQLWYQDVAQIDPSRAYNPVYYEAAASSSEIMYYGLSTLAYRAVPPGPLDSSIIFSNGCIETARAALRAHQRNSERYKNSNSHIWHGYISWVLINCPFTPFMVLFCHAIATANLEDLKCLGDFVSSLQSPGGTVEAAEKLWRLCQVFHRVAELYIKTKINHQEMYQQQQQHTHLDPGHQSQDAFQQQQPSVKHANDETLSDFSTPKFAPLQQQQQQQPPPFATDDFEPYLSALGFPNAAGFLNIGDQNMATETTAEDYSSSNAPNGASDNIGSWLGGDSFSLENWFTGNVNIMSLVETDLSNFGGTG</sequence>
<dbReference type="InterPro" id="IPR056146">
    <property type="entry name" value="DUF7729"/>
</dbReference>
<dbReference type="RefSeq" id="XP_035339488.1">
    <property type="nucleotide sequence ID" value="XM_035483595.1"/>
</dbReference>
<dbReference type="InterPro" id="IPR036864">
    <property type="entry name" value="Zn2-C6_fun-type_DNA-bd_sf"/>
</dbReference>
<evidence type="ECO:0000313" key="10">
    <source>
        <dbReference type="Proteomes" id="UP000509510"/>
    </source>
</evidence>
<feature type="signal peptide" evidence="7">
    <location>
        <begin position="1"/>
        <end position="31"/>
    </location>
</feature>
<dbReference type="Pfam" id="PF04082">
    <property type="entry name" value="Fungal_trans"/>
    <property type="match status" value="1"/>
</dbReference>
<dbReference type="Gene3D" id="4.10.240.10">
    <property type="entry name" value="Zn(2)-C6 fungal-type DNA-binding domain"/>
    <property type="match status" value="1"/>
</dbReference>
<evidence type="ECO:0000256" key="2">
    <source>
        <dbReference type="ARBA" id="ARBA00023125"/>
    </source>
</evidence>
<keyword evidence="2" id="KW-0238">DNA-binding</keyword>
<dbReference type="PANTHER" id="PTHR39460">
    <property type="entry name" value="EXPRESSED PROTEIN"/>
    <property type="match status" value="1"/>
</dbReference>
<evidence type="ECO:0000256" key="4">
    <source>
        <dbReference type="ARBA" id="ARBA00023242"/>
    </source>
</evidence>
<evidence type="ECO:0000256" key="6">
    <source>
        <dbReference type="SAM" id="MobiDB-lite"/>
    </source>
</evidence>
<feature type="domain" description="Xylanolytic transcriptional activator regulatory" evidence="8">
    <location>
        <begin position="623"/>
        <end position="696"/>
    </location>
</feature>
<keyword evidence="7" id="KW-0732">Signal</keyword>
<dbReference type="SMART" id="SM00906">
    <property type="entry name" value="Fungal_trans"/>
    <property type="match status" value="1"/>
</dbReference>
<proteinExistence type="predicted"/>